<dbReference type="SMART" id="SM00361">
    <property type="entry name" value="RRM_1"/>
    <property type="match status" value="2"/>
</dbReference>
<feature type="domain" description="RRM" evidence="4">
    <location>
        <begin position="457"/>
        <end position="545"/>
    </location>
</feature>
<feature type="compositionally biased region" description="Low complexity" evidence="3">
    <location>
        <begin position="324"/>
        <end position="338"/>
    </location>
</feature>
<feature type="domain" description="RRM" evidence="4">
    <location>
        <begin position="837"/>
        <end position="923"/>
    </location>
</feature>
<dbReference type="OrthoDB" id="439639at2759"/>
<feature type="compositionally biased region" description="Basic and acidic residues" evidence="3">
    <location>
        <begin position="301"/>
        <end position="311"/>
    </location>
</feature>
<name>A0A2K3CUS5_CHLRE</name>
<dbReference type="PANTHER" id="PTHR10352">
    <property type="entry name" value="EUKARYOTIC TRANSLATION INITIATION FACTOR 3 SUBUNIT G"/>
    <property type="match status" value="1"/>
</dbReference>
<dbReference type="InterPro" id="IPR035979">
    <property type="entry name" value="RBD_domain_sf"/>
</dbReference>
<dbReference type="CDD" id="cd12317">
    <property type="entry name" value="RRM4_RBM19_RRM3_MRD1"/>
    <property type="match status" value="1"/>
</dbReference>
<feature type="compositionally biased region" description="Low complexity" evidence="3">
    <location>
        <begin position="373"/>
        <end position="392"/>
    </location>
</feature>
<dbReference type="PROSITE" id="PS50102">
    <property type="entry name" value="RRM"/>
    <property type="match status" value="5"/>
</dbReference>
<feature type="region of interest" description="Disordered" evidence="3">
    <location>
        <begin position="564"/>
        <end position="594"/>
    </location>
</feature>
<reference evidence="5 6" key="1">
    <citation type="journal article" date="2007" name="Science">
        <title>The Chlamydomonas genome reveals the evolution of key animal and plant functions.</title>
        <authorList>
            <person name="Merchant S.S."/>
            <person name="Prochnik S.E."/>
            <person name="Vallon O."/>
            <person name="Harris E.H."/>
            <person name="Karpowicz S.J."/>
            <person name="Witman G.B."/>
            <person name="Terry A."/>
            <person name="Salamov A."/>
            <person name="Fritz-Laylin L.K."/>
            <person name="Marechal-Drouard L."/>
            <person name="Marshall W.F."/>
            <person name="Qu L.H."/>
            <person name="Nelson D.R."/>
            <person name="Sanderfoot A.A."/>
            <person name="Spalding M.H."/>
            <person name="Kapitonov V.V."/>
            <person name="Ren Q."/>
            <person name="Ferris P."/>
            <person name="Lindquist E."/>
            <person name="Shapiro H."/>
            <person name="Lucas S.M."/>
            <person name="Grimwood J."/>
            <person name="Schmutz J."/>
            <person name="Cardol P."/>
            <person name="Cerutti H."/>
            <person name="Chanfreau G."/>
            <person name="Chen C.L."/>
            <person name="Cognat V."/>
            <person name="Croft M.T."/>
            <person name="Dent R."/>
            <person name="Dutcher S."/>
            <person name="Fernandez E."/>
            <person name="Fukuzawa H."/>
            <person name="Gonzalez-Ballester D."/>
            <person name="Gonzalez-Halphen D."/>
            <person name="Hallmann A."/>
            <person name="Hanikenne M."/>
            <person name="Hippler M."/>
            <person name="Inwood W."/>
            <person name="Jabbari K."/>
            <person name="Kalanon M."/>
            <person name="Kuras R."/>
            <person name="Lefebvre P.A."/>
            <person name="Lemaire S.D."/>
            <person name="Lobanov A.V."/>
            <person name="Lohr M."/>
            <person name="Manuell A."/>
            <person name="Meier I."/>
            <person name="Mets L."/>
            <person name="Mittag M."/>
            <person name="Mittelmeier T."/>
            <person name="Moroney J.V."/>
            <person name="Moseley J."/>
            <person name="Napoli C."/>
            <person name="Nedelcu A.M."/>
            <person name="Niyogi K."/>
            <person name="Novoselov S.V."/>
            <person name="Paulsen I.T."/>
            <person name="Pazour G."/>
            <person name="Purton S."/>
            <person name="Ral J.P."/>
            <person name="Riano-Pachon D.M."/>
            <person name="Riekhof W."/>
            <person name="Rymarquis L."/>
            <person name="Schroda M."/>
            <person name="Stern D."/>
            <person name="Umen J."/>
            <person name="Willows R."/>
            <person name="Wilson N."/>
            <person name="Zimmer S.L."/>
            <person name="Allmer J."/>
            <person name="Balk J."/>
            <person name="Bisova K."/>
            <person name="Chen C.J."/>
            <person name="Elias M."/>
            <person name="Gendler K."/>
            <person name="Hauser C."/>
            <person name="Lamb M.R."/>
            <person name="Ledford H."/>
            <person name="Long J.C."/>
            <person name="Minagawa J."/>
            <person name="Page M.D."/>
            <person name="Pan J."/>
            <person name="Pootakham W."/>
            <person name="Roje S."/>
            <person name="Rose A."/>
            <person name="Stahlberg E."/>
            <person name="Terauchi A.M."/>
            <person name="Yang P."/>
            <person name="Ball S."/>
            <person name="Bowler C."/>
            <person name="Dieckmann C.L."/>
            <person name="Gladyshev V.N."/>
            <person name="Green P."/>
            <person name="Jorgensen R."/>
            <person name="Mayfield S."/>
            <person name="Mueller-Roeber B."/>
            <person name="Rajamani S."/>
            <person name="Sayre R.T."/>
            <person name="Brokstein P."/>
            <person name="Dubchak I."/>
            <person name="Goodstein D."/>
            <person name="Hornick L."/>
            <person name="Huang Y.W."/>
            <person name="Jhaveri J."/>
            <person name="Luo Y."/>
            <person name="Martinez D."/>
            <person name="Ngau W.C."/>
            <person name="Otillar B."/>
            <person name="Poliakov A."/>
            <person name="Porter A."/>
            <person name="Szajkowski L."/>
            <person name="Werner G."/>
            <person name="Zhou K."/>
            <person name="Grigoriev I.V."/>
            <person name="Rokhsar D.S."/>
            <person name="Grossman A.R."/>
        </authorList>
    </citation>
    <scope>NUCLEOTIDE SEQUENCE [LARGE SCALE GENOMIC DNA]</scope>
    <source>
        <strain evidence="6">CC-503</strain>
    </source>
</reference>
<evidence type="ECO:0000256" key="1">
    <source>
        <dbReference type="ARBA" id="ARBA00022884"/>
    </source>
</evidence>
<dbReference type="InterPro" id="IPR003954">
    <property type="entry name" value="RRM_euk-type"/>
</dbReference>
<gene>
    <name evidence="5" type="ORF">CHLRE_16g685200v5</name>
</gene>
<feature type="compositionally biased region" description="Acidic residues" evidence="3">
    <location>
        <begin position="268"/>
        <end position="280"/>
    </location>
</feature>
<proteinExistence type="predicted"/>
<keyword evidence="1 2" id="KW-0694">RNA-binding</keyword>
<feature type="region of interest" description="Disordered" evidence="3">
    <location>
        <begin position="193"/>
        <end position="439"/>
    </location>
</feature>
<dbReference type="GO" id="GO:0000381">
    <property type="term" value="P:regulation of alternative mRNA splicing, via spliceosome"/>
    <property type="evidence" value="ECO:0000318"/>
    <property type="project" value="GO_Central"/>
</dbReference>
<dbReference type="FunCoup" id="A0A2K3CUS5">
    <property type="interactions" value="2044"/>
</dbReference>
<feature type="domain" description="RRM" evidence="4">
    <location>
        <begin position="945"/>
        <end position="1022"/>
    </location>
</feature>
<dbReference type="Gene3D" id="3.30.70.330">
    <property type="match status" value="5"/>
</dbReference>
<accession>A0A2K3CUS5</accession>
<evidence type="ECO:0000313" key="6">
    <source>
        <dbReference type="Proteomes" id="UP000006906"/>
    </source>
</evidence>
<sequence>MAADAPQEAALEISSRLCVKNLPKYVDESRLKEFFSAKGEVTDVKVLRTKDGRSRQMGFIGFKSVDDAALAMKYYNKSYMDTMRLEVEYARKVGDDQLPRAWSKHTTGTSANKKLAGPAAPAAGGAGAEAGAGGAGDKKGAKGKKGKGEPLPGEEDPKLREFLALMAPRAKARIWANDELEAAAADGDAAAAAAVEAQRQQQQKAAAAAEKQLRRQLAAGSDGEDGDDDDDEYQDWSGAVAAAHRPAGGDSDEELVPGPGRRPAAGGQEEEGEGDEEEEGAGAGRRGGDEVVVNEAVSDLEYLRSRMKRWDEDDDDEGEDVLAGKKQQQQQQQQQQGHKGQKDAAARGDQSGVGTSPRCEGPAGPAGGKAAGKKGAAAAAAAAAGKRTAAQADGDDAMDDVGAGQLSEDLPGDGDVHMRDADGAGAAAEARQRPGKHGVPEAGAVAGGHEEVIMDTARLFVRNLAYTATEPDLSELFGGLGQLEEVRAGARGRGREGARRRRETKRSKGVAYVQYQIPEDAVRAAQQLDGTIYQGRLLHILPAKRAPGSVAAAAAALAAAAAPGEEGAEGETGRQQPGGAPGTSSFKAAREAQRKADAGNRAAWNTLFMRADTVAEAVAAHYGLSKAALLDASAGGGKGGDSVAVRMALGEAQVIAATKQALAEAGVSVDALERAAAASGKASASTAVARSATTLLVKNLPFSADEDELLAVFGRCGPVSRLVLPPAKAMALVEFTEPQDARSAFRSLAYKKYHHVPLYLEWAPADVFSGPPPSKATAAAAAAAAPADRKAATAGGTKPGKDGAAAAAADAAAADVHTGAGADGDAEGDAPAPAVVGTIFVKNLAFATTDVALKKHFDKAVSAAGGSLHSALVARKQGKDGATLSLGYGFVEVDSEAIASLVIKKLQGTMLDGHKLGLQLSRGRKTAPAAGAKAAAKKGQEDGSVKLVVRNLAFEATKKDIQGMFNPFGHLKSCRLPKKFDGSHRGFAFVEFVTKQEARNALEGVGGTHLYGRRLVVEYAKEEEGLEDIRNKTANKFKRDEEAEAGAAPAKRLKL</sequence>
<protein>
    <recommendedName>
        <fullName evidence="4">RRM domain-containing protein</fullName>
    </recommendedName>
</protein>
<dbReference type="GO" id="GO:0003729">
    <property type="term" value="F:mRNA binding"/>
    <property type="evidence" value="ECO:0000318"/>
    <property type="project" value="GO_Central"/>
</dbReference>
<organism evidence="5 6">
    <name type="scientific">Chlamydomonas reinhardtii</name>
    <name type="common">Chlamydomonas smithii</name>
    <dbReference type="NCBI Taxonomy" id="3055"/>
    <lineage>
        <taxon>Eukaryota</taxon>
        <taxon>Viridiplantae</taxon>
        <taxon>Chlorophyta</taxon>
        <taxon>core chlorophytes</taxon>
        <taxon>Chlorophyceae</taxon>
        <taxon>CS clade</taxon>
        <taxon>Chlamydomonadales</taxon>
        <taxon>Chlamydomonadaceae</taxon>
        <taxon>Chlamydomonas</taxon>
    </lineage>
</organism>
<feature type="compositionally biased region" description="Low complexity" evidence="3">
    <location>
        <begin position="113"/>
        <end position="123"/>
    </location>
</feature>
<dbReference type="InterPro" id="IPR012677">
    <property type="entry name" value="Nucleotide-bd_a/b_plait_sf"/>
</dbReference>
<dbReference type="EMBL" id="CM008977">
    <property type="protein sequence ID" value="PNW72033.1"/>
    <property type="molecule type" value="Genomic_DNA"/>
</dbReference>
<dbReference type="CDD" id="cd12565">
    <property type="entry name" value="RRM1_MRD1"/>
    <property type="match status" value="1"/>
</dbReference>
<dbReference type="CDD" id="cd12320">
    <property type="entry name" value="RRM6_RBM19_RRM5_MRD1"/>
    <property type="match status" value="1"/>
</dbReference>
<keyword evidence="6" id="KW-1185">Reference proteome</keyword>
<evidence type="ECO:0000259" key="4">
    <source>
        <dbReference type="PROSITE" id="PS50102"/>
    </source>
</evidence>
<feature type="region of interest" description="Disordered" evidence="3">
    <location>
        <begin position="100"/>
        <end position="157"/>
    </location>
</feature>
<dbReference type="RefSeq" id="XP_042915944.1">
    <property type="nucleotide sequence ID" value="XM_043071533.1"/>
</dbReference>
<dbReference type="InterPro" id="IPR000504">
    <property type="entry name" value="RRM_dom"/>
</dbReference>
<feature type="compositionally biased region" description="Low complexity" evidence="3">
    <location>
        <begin position="257"/>
        <end position="267"/>
    </location>
</feature>
<dbReference type="CDD" id="cd12318">
    <property type="entry name" value="RRM5_RBM19_like"/>
    <property type="match status" value="1"/>
</dbReference>
<dbReference type="Proteomes" id="UP000006906">
    <property type="component" value="Chromosome 16"/>
</dbReference>
<dbReference type="InParanoid" id="A0A2K3CUS5"/>
<dbReference type="SMART" id="SM00360">
    <property type="entry name" value="RRM"/>
    <property type="match status" value="5"/>
</dbReference>
<dbReference type="AlphaFoldDB" id="A0A2K3CUS5"/>
<dbReference type="Pfam" id="PF00076">
    <property type="entry name" value="RRM_1"/>
    <property type="match status" value="5"/>
</dbReference>
<dbReference type="KEGG" id="cre:CHLRE_16g685200v5"/>
<dbReference type="SUPFAM" id="SSF54928">
    <property type="entry name" value="RNA-binding domain, RBD"/>
    <property type="match status" value="4"/>
</dbReference>
<dbReference type="Gramene" id="PNW72033">
    <property type="protein sequence ID" value="PNW72033"/>
    <property type="gene ID" value="CHLRE_16g685200v5"/>
</dbReference>
<feature type="domain" description="RRM" evidence="4">
    <location>
        <begin position="15"/>
        <end position="92"/>
    </location>
</feature>
<feature type="compositionally biased region" description="Low complexity" evidence="3">
    <location>
        <begin position="193"/>
        <end position="219"/>
    </location>
</feature>
<evidence type="ECO:0000256" key="3">
    <source>
        <dbReference type="SAM" id="MobiDB-lite"/>
    </source>
</evidence>
<evidence type="ECO:0000256" key="2">
    <source>
        <dbReference type="PROSITE-ProRule" id="PRU00176"/>
    </source>
</evidence>
<dbReference type="GeneID" id="66056747"/>
<dbReference type="STRING" id="3055.A0A2K3CUS5"/>
<feature type="domain" description="RRM" evidence="4">
    <location>
        <begin position="693"/>
        <end position="765"/>
    </location>
</feature>
<feature type="compositionally biased region" description="Gly residues" evidence="3">
    <location>
        <begin position="124"/>
        <end position="135"/>
    </location>
</feature>
<dbReference type="GO" id="GO:0016607">
    <property type="term" value="C:nuclear speck"/>
    <property type="evidence" value="ECO:0000318"/>
    <property type="project" value="GO_Central"/>
</dbReference>
<dbReference type="InterPro" id="IPR034423">
    <property type="entry name" value="RBM19_RRM5"/>
</dbReference>
<feature type="compositionally biased region" description="Acidic residues" evidence="3">
    <location>
        <begin position="222"/>
        <end position="234"/>
    </location>
</feature>
<evidence type="ECO:0000313" key="5">
    <source>
        <dbReference type="EMBL" id="PNW72033.1"/>
    </source>
</evidence>